<feature type="transmembrane region" description="Helical" evidence="1">
    <location>
        <begin position="42"/>
        <end position="60"/>
    </location>
</feature>
<keyword evidence="1" id="KW-0472">Membrane</keyword>
<evidence type="ECO:0000313" key="3">
    <source>
        <dbReference type="Proteomes" id="UP001407405"/>
    </source>
</evidence>
<keyword evidence="3" id="KW-1185">Reference proteome</keyword>
<proteinExistence type="predicted"/>
<keyword evidence="1" id="KW-0812">Transmembrane</keyword>
<sequence>MNANWSPYNGKRSLGLVLIALSTGLFIYAYTQMDPFESGVVAMFISAFGWLAGLFAALYYHSREKDFLQALKNPMLECQLSPHEVQIMAAENRMTPRGKAPHNLLISLEGVYLLGRFFRLKDYELESITWKSGNHREKEPGRLSITYQVLNNNPFLLADGTPVTHSEEERRKKLTLLIPHQHKHVATEASSFLRNHHFSRV</sequence>
<keyword evidence="1" id="KW-1133">Transmembrane helix</keyword>
<reference evidence="2 3" key="1">
    <citation type="submission" date="2024-04" db="EMBL/GenBank/DDBJ databases">
        <title>Genome sequencing and metabolic network reconstruction of aminoacids and betaine degradation by Anoxynatronum sibiricum.</title>
        <authorList>
            <person name="Detkova E.N."/>
            <person name="Boltjanskaja Y.V."/>
            <person name="Mardanov A.V."/>
            <person name="Kevbrin V."/>
        </authorList>
    </citation>
    <scope>NUCLEOTIDE SEQUENCE [LARGE SCALE GENOMIC DNA]</scope>
    <source>
        <strain evidence="2 3">Z-7981</strain>
    </source>
</reference>
<comment type="caution">
    <text evidence="2">The sequence shown here is derived from an EMBL/GenBank/DDBJ whole genome shotgun (WGS) entry which is preliminary data.</text>
</comment>
<evidence type="ECO:0000256" key="1">
    <source>
        <dbReference type="SAM" id="Phobius"/>
    </source>
</evidence>
<dbReference type="RefSeq" id="WP_343185693.1">
    <property type="nucleotide sequence ID" value="NZ_JBCITM010000006.1"/>
</dbReference>
<dbReference type="EMBL" id="JBCITM010000006">
    <property type="protein sequence ID" value="MEN1760371.1"/>
    <property type="molecule type" value="Genomic_DNA"/>
</dbReference>
<protein>
    <submittedName>
        <fullName evidence="2">Uncharacterized protein</fullName>
    </submittedName>
</protein>
<accession>A0ABU9VTA1</accession>
<dbReference type="Proteomes" id="UP001407405">
    <property type="component" value="Unassembled WGS sequence"/>
</dbReference>
<feature type="transmembrane region" description="Helical" evidence="1">
    <location>
        <begin position="12"/>
        <end position="30"/>
    </location>
</feature>
<evidence type="ECO:0000313" key="2">
    <source>
        <dbReference type="EMBL" id="MEN1760371.1"/>
    </source>
</evidence>
<organism evidence="2 3">
    <name type="scientific">Anoxynatronum sibiricum</name>
    <dbReference type="NCBI Taxonomy" id="210623"/>
    <lineage>
        <taxon>Bacteria</taxon>
        <taxon>Bacillati</taxon>
        <taxon>Bacillota</taxon>
        <taxon>Clostridia</taxon>
        <taxon>Eubacteriales</taxon>
        <taxon>Clostridiaceae</taxon>
        <taxon>Anoxynatronum</taxon>
    </lineage>
</organism>
<gene>
    <name evidence="2" type="ORF">AAIG11_07800</name>
</gene>
<name>A0ABU9VTA1_9CLOT</name>